<evidence type="ECO:0000256" key="1">
    <source>
        <dbReference type="ARBA" id="ARBA00004477"/>
    </source>
</evidence>
<evidence type="ECO:0000256" key="2">
    <source>
        <dbReference type="ARBA" id="ARBA00022692"/>
    </source>
</evidence>
<evidence type="ECO:0000313" key="9">
    <source>
        <dbReference type="EMBL" id="CAK9318225.1"/>
    </source>
</evidence>
<feature type="region of interest" description="Disordered" evidence="7">
    <location>
        <begin position="1"/>
        <end position="36"/>
    </location>
</feature>
<evidence type="ECO:0000256" key="5">
    <source>
        <dbReference type="ARBA" id="ARBA00023136"/>
    </source>
</evidence>
<dbReference type="InterPro" id="IPR045064">
    <property type="entry name" value="Reticulon-like"/>
</dbReference>
<evidence type="ECO:0000259" key="8">
    <source>
        <dbReference type="PROSITE" id="PS50845"/>
    </source>
</evidence>
<keyword evidence="2 6" id="KW-0812">Transmembrane</keyword>
<feature type="transmembrane region" description="Helical" evidence="6">
    <location>
        <begin position="173"/>
        <end position="198"/>
    </location>
</feature>
<evidence type="ECO:0000256" key="4">
    <source>
        <dbReference type="ARBA" id="ARBA00022989"/>
    </source>
</evidence>
<name>A0ABP0YCL6_9ROSI</name>
<dbReference type="InterPro" id="IPR003388">
    <property type="entry name" value="Reticulon"/>
</dbReference>
<organism evidence="9 10">
    <name type="scientific">Citrullus colocynthis</name>
    <name type="common">colocynth</name>
    <dbReference type="NCBI Taxonomy" id="252529"/>
    <lineage>
        <taxon>Eukaryota</taxon>
        <taxon>Viridiplantae</taxon>
        <taxon>Streptophyta</taxon>
        <taxon>Embryophyta</taxon>
        <taxon>Tracheophyta</taxon>
        <taxon>Spermatophyta</taxon>
        <taxon>Magnoliopsida</taxon>
        <taxon>eudicotyledons</taxon>
        <taxon>Gunneridae</taxon>
        <taxon>Pentapetalae</taxon>
        <taxon>rosids</taxon>
        <taxon>fabids</taxon>
        <taxon>Cucurbitales</taxon>
        <taxon>Cucurbitaceae</taxon>
        <taxon>Benincaseae</taxon>
        <taxon>Citrullus</taxon>
    </lineage>
</organism>
<accession>A0ABP0YCL6</accession>
<feature type="transmembrane region" description="Helical" evidence="6">
    <location>
        <begin position="99"/>
        <end position="117"/>
    </location>
</feature>
<dbReference type="PANTHER" id="PTHR10994">
    <property type="entry name" value="RETICULON"/>
    <property type="match status" value="1"/>
</dbReference>
<evidence type="ECO:0000256" key="6">
    <source>
        <dbReference type="RuleBase" id="RU363132"/>
    </source>
</evidence>
<keyword evidence="5 6" id="KW-0472">Membrane</keyword>
<dbReference type="PANTHER" id="PTHR10994:SF190">
    <property type="entry name" value="RETICULON-LIKE PROTEIN"/>
    <property type="match status" value="1"/>
</dbReference>
<keyword evidence="4 6" id="KW-1133">Transmembrane helix</keyword>
<keyword evidence="10" id="KW-1185">Reference proteome</keyword>
<evidence type="ECO:0000256" key="7">
    <source>
        <dbReference type="SAM" id="MobiDB-lite"/>
    </source>
</evidence>
<proteinExistence type="predicted"/>
<evidence type="ECO:0000256" key="3">
    <source>
        <dbReference type="ARBA" id="ARBA00022824"/>
    </source>
</evidence>
<feature type="domain" description="Reticulon" evidence="8">
    <location>
        <begin position="63"/>
        <end position="249"/>
    </location>
</feature>
<reference evidence="9 10" key="1">
    <citation type="submission" date="2024-03" db="EMBL/GenBank/DDBJ databases">
        <authorList>
            <person name="Gkanogiannis A."/>
            <person name="Becerra Lopez-Lavalle L."/>
        </authorList>
    </citation>
    <scope>NUCLEOTIDE SEQUENCE [LARGE SCALE GENOMIC DNA]</scope>
</reference>
<keyword evidence="3 6" id="KW-0256">Endoplasmic reticulum</keyword>
<dbReference type="Pfam" id="PF02453">
    <property type="entry name" value="Reticulon"/>
    <property type="match status" value="1"/>
</dbReference>
<evidence type="ECO:0000313" key="10">
    <source>
        <dbReference type="Proteomes" id="UP001642487"/>
    </source>
</evidence>
<dbReference type="PROSITE" id="PS50845">
    <property type="entry name" value="RETICULON"/>
    <property type="match status" value="1"/>
</dbReference>
<comment type="subcellular location">
    <subcellularLocation>
        <location evidence="1 6">Endoplasmic reticulum membrane</location>
        <topology evidence="1 6">Multi-pass membrane protein</topology>
    </subcellularLocation>
</comment>
<gene>
    <name evidence="9" type="ORF">CITCOLO1_LOCUS10187</name>
</gene>
<sequence length="249" mass="27824">MAAQPGGVSVIDKTSGKIDDHISSSSSGSDDDRPSKVDAVKSHVYRLFGRDKPVHTVLGGGKPADVFLWRNKRNSAAVLGGATALWILFELLEYQLITLVCHILIVLLAIVFLWSYANTFINKTPPQIPDVRLPEDCLLEVVSSLRIEINHVVSILRDIAFGRDLKKFLSAFIGLWVLSIVGNWCNFLTLLYISFVLLHTVPVLYEKYEDQVDPIAEKALIELKKQYAVFDAKVLSKIPMGPLQEKKKH</sequence>
<dbReference type="Proteomes" id="UP001642487">
    <property type="component" value="Chromosome 3"/>
</dbReference>
<protein>
    <recommendedName>
        <fullName evidence="6">Reticulon-like protein</fullName>
    </recommendedName>
</protein>
<dbReference type="EMBL" id="OZ021737">
    <property type="protein sequence ID" value="CAK9318225.1"/>
    <property type="molecule type" value="Genomic_DNA"/>
</dbReference>